<gene>
    <name evidence="9" type="ORF">FKY71_07425</name>
</gene>
<feature type="transmembrane region" description="Helical" evidence="7">
    <location>
        <begin position="73"/>
        <end position="93"/>
    </location>
</feature>
<keyword evidence="4 7" id="KW-0812">Transmembrane</keyword>
<evidence type="ECO:0000256" key="6">
    <source>
        <dbReference type="ARBA" id="ARBA00023136"/>
    </source>
</evidence>
<feature type="transmembrane region" description="Helical" evidence="7">
    <location>
        <begin position="281"/>
        <end position="297"/>
    </location>
</feature>
<dbReference type="GO" id="GO:0009246">
    <property type="term" value="P:enterobacterial common antigen biosynthetic process"/>
    <property type="evidence" value="ECO:0007669"/>
    <property type="project" value="TreeGrafter"/>
</dbReference>
<feature type="domain" description="Acyltransferase 3" evidence="8">
    <location>
        <begin position="40"/>
        <end position="357"/>
    </location>
</feature>
<keyword evidence="9" id="KW-0808">Transferase</keyword>
<dbReference type="GO" id="GO:0016413">
    <property type="term" value="F:O-acetyltransferase activity"/>
    <property type="evidence" value="ECO:0007669"/>
    <property type="project" value="TreeGrafter"/>
</dbReference>
<comment type="similarity">
    <text evidence="2">Belongs to the acyltransferase 3 family.</text>
</comment>
<evidence type="ECO:0000313" key="9">
    <source>
        <dbReference type="EMBL" id="TQE99663.1"/>
    </source>
</evidence>
<dbReference type="Pfam" id="PF01757">
    <property type="entry name" value="Acyl_transf_3"/>
    <property type="match status" value="1"/>
</dbReference>
<proteinExistence type="inferred from homology"/>
<feature type="transmembrane region" description="Helical" evidence="7">
    <location>
        <begin position="42"/>
        <end position="61"/>
    </location>
</feature>
<keyword evidence="3" id="KW-1003">Cell membrane</keyword>
<evidence type="ECO:0000259" key="8">
    <source>
        <dbReference type="Pfam" id="PF01757"/>
    </source>
</evidence>
<evidence type="ECO:0000313" key="10">
    <source>
        <dbReference type="Proteomes" id="UP000315400"/>
    </source>
</evidence>
<evidence type="ECO:0000256" key="3">
    <source>
        <dbReference type="ARBA" id="ARBA00022475"/>
    </source>
</evidence>
<evidence type="ECO:0000256" key="4">
    <source>
        <dbReference type="ARBA" id="ARBA00022692"/>
    </source>
</evidence>
<accession>A0A540VU54</accession>
<feature type="transmembrane region" description="Helical" evidence="7">
    <location>
        <begin position="114"/>
        <end position="132"/>
    </location>
</feature>
<protein>
    <submittedName>
        <fullName evidence="9">Acyltransferase</fullName>
    </submittedName>
</protein>
<dbReference type="EMBL" id="VIFK01000046">
    <property type="protein sequence ID" value="TQE99663.1"/>
    <property type="molecule type" value="Genomic_DNA"/>
</dbReference>
<dbReference type="Proteomes" id="UP000315400">
    <property type="component" value="Unassembled WGS sequence"/>
</dbReference>
<feature type="transmembrane region" description="Helical" evidence="7">
    <location>
        <begin position="339"/>
        <end position="360"/>
    </location>
</feature>
<dbReference type="PANTHER" id="PTHR40074:SF2">
    <property type="entry name" value="O-ACETYLTRANSFERASE WECH"/>
    <property type="match status" value="1"/>
</dbReference>
<feature type="transmembrane region" description="Helical" evidence="7">
    <location>
        <begin position="251"/>
        <end position="269"/>
    </location>
</feature>
<evidence type="ECO:0000256" key="5">
    <source>
        <dbReference type="ARBA" id="ARBA00022989"/>
    </source>
</evidence>
<comment type="caution">
    <text evidence="9">The sequence shown here is derived from an EMBL/GenBank/DDBJ whole genome shotgun (WGS) entry which is preliminary data.</text>
</comment>
<keyword evidence="9" id="KW-0012">Acyltransferase</keyword>
<feature type="transmembrane region" description="Helical" evidence="7">
    <location>
        <begin position="184"/>
        <end position="205"/>
    </location>
</feature>
<dbReference type="InterPro" id="IPR002656">
    <property type="entry name" value="Acyl_transf_3_dom"/>
</dbReference>
<organism evidence="9 10">
    <name type="scientific">Spiribacter salinus</name>
    <dbReference type="NCBI Taxonomy" id="1335746"/>
    <lineage>
        <taxon>Bacteria</taxon>
        <taxon>Pseudomonadati</taxon>
        <taxon>Pseudomonadota</taxon>
        <taxon>Gammaproteobacteria</taxon>
        <taxon>Chromatiales</taxon>
        <taxon>Ectothiorhodospiraceae</taxon>
        <taxon>Spiribacter</taxon>
    </lineage>
</organism>
<sequence>MMTPVSRSRRTSLTSWTANSSFTSTRVFPSPSSLNTRLNEIYWLRAYGCLAVFTFHLITHIEDHFPAHVGLDIGRIPASLGTPVFIFISVVLFSTRYGEQLPNGFLRRRLKYLLGPYLAFGLIYSTAEYLRLRGSGDDAGLLATWVDYLLFAGWHGYFLLLASQFYVLYWLLTQTSLLQWLGQTHVLLASLGLAVAYWALWTFLVDTPPGYVHWILPFGWLYLFVLGLWVRAPADDSARQRSGLAPPSVGGWLPAAWLIAGLILVGLSLSGGLNYSSKEVWVAPFFVLSLLLALRLLQGREPSGTVRWLNRYSFSIYLAHPMFFAIADATGLPMRLPAWGYALTVGAFGLVGAVLLSELVNRQEWSAMLFGRQQRVS</sequence>
<keyword evidence="6 7" id="KW-0472">Membrane</keyword>
<feature type="transmembrane region" description="Helical" evidence="7">
    <location>
        <begin position="211"/>
        <end position="230"/>
    </location>
</feature>
<reference evidence="9 10" key="1">
    <citation type="submission" date="2019-06" db="EMBL/GenBank/DDBJ databases">
        <title>Metagenome assembled Genome of Spiribacter salinus SL48-SHIP from the microbial mat of Salt Lake 48 (Novosibirsk region, Russia).</title>
        <authorList>
            <person name="Shipova A."/>
            <person name="Rozanov A.S."/>
            <person name="Bryanskaya A.V."/>
            <person name="Peltek S.E."/>
        </authorList>
    </citation>
    <scope>NUCLEOTIDE SEQUENCE [LARGE SCALE GENOMIC DNA]</scope>
    <source>
        <strain evidence="9">SL48-SHIP-2</strain>
    </source>
</reference>
<dbReference type="PANTHER" id="PTHR40074">
    <property type="entry name" value="O-ACETYLTRANSFERASE WECH"/>
    <property type="match status" value="1"/>
</dbReference>
<dbReference type="GO" id="GO:0005886">
    <property type="term" value="C:plasma membrane"/>
    <property type="evidence" value="ECO:0007669"/>
    <property type="project" value="UniProtKB-SubCell"/>
</dbReference>
<evidence type="ECO:0000256" key="7">
    <source>
        <dbReference type="SAM" id="Phobius"/>
    </source>
</evidence>
<name>A0A540VU54_9GAMM</name>
<dbReference type="AlphaFoldDB" id="A0A540VU54"/>
<feature type="transmembrane region" description="Helical" evidence="7">
    <location>
        <begin position="152"/>
        <end position="172"/>
    </location>
</feature>
<evidence type="ECO:0000256" key="2">
    <source>
        <dbReference type="ARBA" id="ARBA00007400"/>
    </source>
</evidence>
<evidence type="ECO:0000256" key="1">
    <source>
        <dbReference type="ARBA" id="ARBA00004651"/>
    </source>
</evidence>
<feature type="transmembrane region" description="Helical" evidence="7">
    <location>
        <begin position="309"/>
        <end position="327"/>
    </location>
</feature>
<keyword evidence="5 7" id="KW-1133">Transmembrane helix</keyword>
<comment type="subcellular location">
    <subcellularLocation>
        <location evidence="1">Cell membrane</location>
        <topology evidence="1">Multi-pass membrane protein</topology>
    </subcellularLocation>
</comment>